<dbReference type="EMBL" id="QMFB01000020">
    <property type="protein sequence ID" value="RAV16693.1"/>
    <property type="molecule type" value="Genomic_DNA"/>
</dbReference>
<dbReference type="OrthoDB" id="152280at2"/>
<sequence>MVIKHKFWIGMFIAPTVIIFLMFYAYPLGTVIVTSFTEWHLVSPIVFNGFSNYAALFRHDPAFIASLFNTLIWLVLQCTVFVGLGVLVALVTMRRDKFSRFVKVVYLIPNMIAVAALARLFYSFFQPSYGLVNQFIQWIGFSDFEMNWYMDPRTAFLSVTLTSILFAGIITLIVSSEIAAIPASIYEAATIDGATGTQVHRYITLPMLRNIIATSLILASTGALKMFEVIYLTTNGGPGNQTMNLSLLLYKTAMSDNDYGYANAIGTVIFVLGIGIILFITKLSKLGQSHYLE</sequence>
<dbReference type="RefSeq" id="WP_113034353.1">
    <property type="nucleotide sequence ID" value="NZ_QMFB01000020.1"/>
</dbReference>
<keyword evidence="6 7" id="KW-0472">Membrane</keyword>
<dbReference type="Pfam" id="PF00528">
    <property type="entry name" value="BPD_transp_1"/>
    <property type="match status" value="1"/>
</dbReference>
<evidence type="ECO:0000259" key="8">
    <source>
        <dbReference type="PROSITE" id="PS50928"/>
    </source>
</evidence>
<evidence type="ECO:0000256" key="3">
    <source>
        <dbReference type="ARBA" id="ARBA00022475"/>
    </source>
</evidence>
<dbReference type="SUPFAM" id="SSF161098">
    <property type="entry name" value="MetI-like"/>
    <property type="match status" value="1"/>
</dbReference>
<dbReference type="InterPro" id="IPR050809">
    <property type="entry name" value="UgpAE/MalFG_permease"/>
</dbReference>
<protein>
    <submittedName>
        <fullName evidence="9">Sugar ABC transporter permease</fullName>
    </submittedName>
</protein>
<feature type="transmembrane region" description="Helical" evidence="7">
    <location>
        <begin position="104"/>
        <end position="125"/>
    </location>
</feature>
<dbReference type="Gene3D" id="1.10.3720.10">
    <property type="entry name" value="MetI-like"/>
    <property type="match status" value="1"/>
</dbReference>
<keyword evidence="5 7" id="KW-1133">Transmembrane helix</keyword>
<keyword evidence="4 7" id="KW-0812">Transmembrane</keyword>
<evidence type="ECO:0000256" key="6">
    <source>
        <dbReference type="ARBA" id="ARBA00023136"/>
    </source>
</evidence>
<evidence type="ECO:0000256" key="1">
    <source>
        <dbReference type="ARBA" id="ARBA00004651"/>
    </source>
</evidence>
<evidence type="ECO:0000256" key="2">
    <source>
        <dbReference type="ARBA" id="ARBA00022448"/>
    </source>
</evidence>
<evidence type="ECO:0000256" key="4">
    <source>
        <dbReference type="ARBA" id="ARBA00022692"/>
    </source>
</evidence>
<feature type="transmembrane region" description="Helical" evidence="7">
    <location>
        <begin position="155"/>
        <end position="174"/>
    </location>
</feature>
<evidence type="ECO:0000313" key="10">
    <source>
        <dbReference type="Proteomes" id="UP000250369"/>
    </source>
</evidence>
<feature type="transmembrane region" description="Helical" evidence="7">
    <location>
        <begin position="211"/>
        <end position="233"/>
    </location>
</feature>
<dbReference type="CDD" id="cd06261">
    <property type="entry name" value="TM_PBP2"/>
    <property type="match status" value="1"/>
</dbReference>
<keyword evidence="2 7" id="KW-0813">Transport</keyword>
<dbReference type="PROSITE" id="PS50928">
    <property type="entry name" value="ABC_TM1"/>
    <property type="match status" value="1"/>
</dbReference>
<name>A0A329MDH3_9BACL</name>
<feature type="domain" description="ABC transmembrane type-1" evidence="8">
    <location>
        <begin position="67"/>
        <end position="280"/>
    </location>
</feature>
<evidence type="ECO:0000256" key="7">
    <source>
        <dbReference type="RuleBase" id="RU363032"/>
    </source>
</evidence>
<evidence type="ECO:0000313" key="9">
    <source>
        <dbReference type="EMBL" id="RAV16693.1"/>
    </source>
</evidence>
<accession>A0A329MDH3</accession>
<gene>
    <name evidence="9" type="ORF">DQG23_28045</name>
</gene>
<dbReference type="PANTHER" id="PTHR43227:SF11">
    <property type="entry name" value="BLL4140 PROTEIN"/>
    <property type="match status" value="1"/>
</dbReference>
<dbReference type="InterPro" id="IPR000515">
    <property type="entry name" value="MetI-like"/>
</dbReference>
<keyword evidence="3" id="KW-1003">Cell membrane</keyword>
<dbReference type="GO" id="GO:0005886">
    <property type="term" value="C:plasma membrane"/>
    <property type="evidence" value="ECO:0007669"/>
    <property type="project" value="UniProtKB-SubCell"/>
</dbReference>
<dbReference type="AlphaFoldDB" id="A0A329MDH3"/>
<organism evidence="9 10">
    <name type="scientific">Paenibacillus contaminans</name>
    <dbReference type="NCBI Taxonomy" id="450362"/>
    <lineage>
        <taxon>Bacteria</taxon>
        <taxon>Bacillati</taxon>
        <taxon>Bacillota</taxon>
        <taxon>Bacilli</taxon>
        <taxon>Bacillales</taxon>
        <taxon>Paenibacillaceae</taxon>
        <taxon>Paenibacillus</taxon>
    </lineage>
</organism>
<dbReference type="PANTHER" id="PTHR43227">
    <property type="entry name" value="BLL4140 PROTEIN"/>
    <property type="match status" value="1"/>
</dbReference>
<comment type="similarity">
    <text evidence="7">Belongs to the binding-protein-dependent transport system permease family.</text>
</comment>
<feature type="transmembrane region" description="Helical" evidence="7">
    <location>
        <begin position="71"/>
        <end position="92"/>
    </location>
</feature>
<comment type="caution">
    <text evidence="9">The sequence shown here is derived from an EMBL/GenBank/DDBJ whole genome shotgun (WGS) entry which is preliminary data.</text>
</comment>
<dbReference type="InterPro" id="IPR035906">
    <property type="entry name" value="MetI-like_sf"/>
</dbReference>
<keyword evidence="10" id="KW-1185">Reference proteome</keyword>
<comment type="subcellular location">
    <subcellularLocation>
        <location evidence="1 7">Cell membrane</location>
        <topology evidence="1 7">Multi-pass membrane protein</topology>
    </subcellularLocation>
</comment>
<evidence type="ECO:0000256" key="5">
    <source>
        <dbReference type="ARBA" id="ARBA00022989"/>
    </source>
</evidence>
<feature type="transmembrane region" description="Helical" evidence="7">
    <location>
        <begin position="7"/>
        <end position="26"/>
    </location>
</feature>
<dbReference type="GO" id="GO:0055085">
    <property type="term" value="P:transmembrane transport"/>
    <property type="evidence" value="ECO:0007669"/>
    <property type="project" value="InterPro"/>
</dbReference>
<proteinExistence type="inferred from homology"/>
<feature type="transmembrane region" description="Helical" evidence="7">
    <location>
        <begin position="259"/>
        <end position="280"/>
    </location>
</feature>
<reference evidence="9 10" key="1">
    <citation type="journal article" date="2009" name="Int. J. Syst. Evol. Microbiol.">
        <title>Paenibacillus contaminans sp. nov., isolated from a contaminated laboratory plate.</title>
        <authorList>
            <person name="Chou J.H."/>
            <person name="Lee J.H."/>
            <person name="Lin M.C."/>
            <person name="Chang P.S."/>
            <person name="Arun A.B."/>
            <person name="Young C.C."/>
            <person name="Chen W.M."/>
        </authorList>
    </citation>
    <scope>NUCLEOTIDE SEQUENCE [LARGE SCALE GENOMIC DNA]</scope>
    <source>
        <strain evidence="9 10">CKOBP-6</strain>
    </source>
</reference>
<dbReference type="Proteomes" id="UP000250369">
    <property type="component" value="Unassembled WGS sequence"/>
</dbReference>